<evidence type="ECO:0000256" key="9">
    <source>
        <dbReference type="ARBA" id="ARBA00022777"/>
    </source>
</evidence>
<proteinExistence type="predicted"/>
<dbReference type="EC" id="2.7.13.3" evidence="3"/>
<evidence type="ECO:0000256" key="3">
    <source>
        <dbReference type="ARBA" id="ARBA00012438"/>
    </source>
</evidence>
<dbReference type="PANTHER" id="PTHR45528:SF1">
    <property type="entry name" value="SENSOR HISTIDINE KINASE CPXA"/>
    <property type="match status" value="1"/>
</dbReference>
<dbReference type="KEGG" id="hoh:Hoch_2079"/>
<evidence type="ECO:0000256" key="6">
    <source>
        <dbReference type="ARBA" id="ARBA00022679"/>
    </source>
</evidence>
<dbReference type="CDD" id="cd12914">
    <property type="entry name" value="PDC1_DGC_like"/>
    <property type="match status" value="1"/>
</dbReference>
<evidence type="ECO:0000256" key="7">
    <source>
        <dbReference type="ARBA" id="ARBA00022692"/>
    </source>
</evidence>
<dbReference type="PANTHER" id="PTHR45528">
    <property type="entry name" value="SENSOR HISTIDINE KINASE CPXA"/>
    <property type="match status" value="1"/>
</dbReference>
<gene>
    <name evidence="17" type="ordered locus">Hoch_2079</name>
</gene>
<keyword evidence="11 15" id="KW-1133">Transmembrane helix</keyword>
<evidence type="ECO:0000259" key="16">
    <source>
        <dbReference type="PROSITE" id="PS50885"/>
    </source>
</evidence>
<dbReference type="AlphaFoldDB" id="D0LG22"/>
<dbReference type="Gene3D" id="6.10.340.10">
    <property type="match status" value="1"/>
</dbReference>
<keyword evidence="4" id="KW-1003">Cell membrane</keyword>
<feature type="compositionally biased region" description="Low complexity" evidence="14">
    <location>
        <begin position="118"/>
        <end position="164"/>
    </location>
</feature>
<feature type="compositionally biased region" description="Pro residues" evidence="14">
    <location>
        <begin position="98"/>
        <end position="108"/>
    </location>
</feature>
<accession>D0LG22</accession>
<comment type="catalytic activity">
    <reaction evidence="1">
        <text>ATP + protein L-histidine = ADP + protein N-phospho-L-histidine.</text>
        <dbReference type="EC" id="2.7.13.3"/>
    </reaction>
</comment>
<evidence type="ECO:0000256" key="11">
    <source>
        <dbReference type="ARBA" id="ARBA00022989"/>
    </source>
</evidence>
<dbReference type="Gene3D" id="3.30.450.20">
    <property type="entry name" value="PAS domain"/>
    <property type="match status" value="1"/>
</dbReference>
<keyword evidence="10" id="KW-0067">ATP-binding</keyword>
<dbReference type="InterPro" id="IPR050398">
    <property type="entry name" value="HssS/ArlS-like"/>
</dbReference>
<keyword evidence="13 15" id="KW-0472">Membrane</keyword>
<keyword evidence="18" id="KW-1185">Reference proteome</keyword>
<feature type="region of interest" description="Disordered" evidence="14">
    <location>
        <begin position="92"/>
        <end position="174"/>
    </location>
</feature>
<dbReference type="Proteomes" id="UP000001880">
    <property type="component" value="Chromosome"/>
</dbReference>
<dbReference type="SUPFAM" id="SSF158472">
    <property type="entry name" value="HAMP domain-like"/>
    <property type="match status" value="1"/>
</dbReference>
<keyword evidence="8" id="KW-0547">Nucleotide-binding</keyword>
<evidence type="ECO:0000256" key="4">
    <source>
        <dbReference type="ARBA" id="ARBA00022475"/>
    </source>
</evidence>
<evidence type="ECO:0000256" key="1">
    <source>
        <dbReference type="ARBA" id="ARBA00000085"/>
    </source>
</evidence>
<dbReference type="PROSITE" id="PS50885">
    <property type="entry name" value="HAMP"/>
    <property type="match status" value="1"/>
</dbReference>
<evidence type="ECO:0000256" key="8">
    <source>
        <dbReference type="ARBA" id="ARBA00022741"/>
    </source>
</evidence>
<comment type="subcellular location">
    <subcellularLocation>
        <location evidence="2">Cell membrane</location>
        <topology evidence="2">Multi-pass membrane protein</topology>
    </subcellularLocation>
</comment>
<dbReference type="InterPro" id="IPR033479">
    <property type="entry name" value="dCache_1"/>
</dbReference>
<keyword evidence="7 15" id="KW-0812">Transmembrane</keyword>
<dbReference type="OrthoDB" id="5428110at2"/>
<reference evidence="17 18" key="1">
    <citation type="journal article" date="2010" name="Stand. Genomic Sci.">
        <title>Complete genome sequence of Haliangium ochraceum type strain (SMP-2).</title>
        <authorList>
            <consortium name="US DOE Joint Genome Institute (JGI-PGF)"/>
            <person name="Ivanova N."/>
            <person name="Daum C."/>
            <person name="Lang E."/>
            <person name="Abt B."/>
            <person name="Kopitz M."/>
            <person name="Saunders E."/>
            <person name="Lapidus A."/>
            <person name="Lucas S."/>
            <person name="Glavina Del Rio T."/>
            <person name="Nolan M."/>
            <person name="Tice H."/>
            <person name="Copeland A."/>
            <person name="Cheng J.F."/>
            <person name="Chen F."/>
            <person name="Bruce D."/>
            <person name="Goodwin L."/>
            <person name="Pitluck S."/>
            <person name="Mavromatis K."/>
            <person name="Pati A."/>
            <person name="Mikhailova N."/>
            <person name="Chen A."/>
            <person name="Palaniappan K."/>
            <person name="Land M."/>
            <person name="Hauser L."/>
            <person name="Chang Y.J."/>
            <person name="Jeffries C.D."/>
            <person name="Detter J.C."/>
            <person name="Brettin T."/>
            <person name="Rohde M."/>
            <person name="Goker M."/>
            <person name="Bristow J."/>
            <person name="Markowitz V."/>
            <person name="Eisen J.A."/>
            <person name="Hugenholtz P."/>
            <person name="Kyrpides N.C."/>
            <person name="Klenk H.P."/>
        </authorList>
    </citation>
    <scope>NUCLEOTIDE SEQUENCE [LARGE SCALE GENOMIC DNA]</scope>
    <source>
        <strain evidence="18">DSM 14365 / CIP 107738 / JCM 11303 / AJ 13395 / SMP-2</strain>
    </source>
</reference>
<evidence type="ECO:0000313" key="18">
    <source>
        <dbReference type="Proteomes" id="UP000001880"/>
    </source>
</evidence>
<dbReference type="CDD" id="cd06225">
    <property type="entry name" value="HAMP"/>
    <property type="match status" value="1"/>
</dbReference>
<evidence type="ECO:0000256" key="15">
    <source>
        <dbReference type="SAM" id="Phobius"/>
    </source>
</evidence>
<dbReference type="Pfam" id="PF00672">
    <property type="entry name" value="HAMP"/>
    <property type="match status" value="1"/>
</dbReference>
<organism evidence="17 18">
    <name type="scientific">Haliangium ochraceum (strain DSM 14365 / JCM 11303 / SMP-2)</name>
    <dbReference type="NCBI Taxonomy" id="502025"/>
    <lineage>
        <taxon>Bacteria</taxon>
        <taxon>Pseudomonadati</taxon>
        <taxon>Myxococcota</taxon>
        <taxon>Polyangia</taxon>
        <taxon>Haliangiales</taxon>
        <taxon>Kofleriaceae</taxon>
        <taxon>Haliangium</taxon>
    </lineage>
</organism>
<evidence type="ECO:0000313" key="17">
    <source>
        <dbReference type="EMBL" id="ACY14624.1"/>
    </source>
</evidence>
<dbReference type="GO" id="GO:0000160">
    <property type="term" value="P:phosphorelay signal transduction system"/>
    <property type="evidence" value="ECO:0007669"/>
    <property type="project" value="UniProtKB-KW"/>
</dbReference>
<keyword evidence="5" id="KW-0597">Phosphoprotein</keyword>
<dbReference type="Pfam" id="PF02743">
    <property type="entry name" value="dCache_1"/>
    <property type="match status" value="1"/>
</dbReference>
<sequence length="509" mass="55064">MKVKRTWSWRTRLLVLLLLFAVVPVTGITLWNLAQLEAAFEEDAVESLRAIGYARADAIDQLMDDRRRDVELLASQLVPHLEQMGMANREAEALEPPETAPAPLPAPLPELEDAQGGEPFAPTATETPEAGASPEADAGAAESGEGAAESGEGAAESGEGAGASRPQASARAVEIEEARRQQAVAAEAEAKAELYQALALILLDQKVFEELLVISEDGLVVASTYNRHEGKTADGLEYFQNGLKATFLQPIFLSPITDRLTMVISTPIRAPDTRVLGVLAARLNLTRFFRLINDLTGLGETGEIVVGKFSEGKVVFMAPTRLDANAALQRTVEIGSKQGRPLQEAARGLKGSGEHELDYRGVEVIAAWQPVPSLSWGLVVKIDYEEAMDPVHAVASQTLLVALGLLLMAVIAAYAVSRELVRPLRTLKDAVDHISRGHLDVQLEIRSSDEIGELADSFERMVAAIKYFREHARREEEDESEFDSTDHESDSGSDKSALTRSSDDEPAAS</sequence>
<feature type="region of interest" description="Disordered" evidence="14">
    <location>
        <begin position="473"/>
        <end position="509"/>
    </location>
</feature>
<name>D0LG22_HALO1</name>
<evidence type="ECO:0000256" key="12">
    <source>
        <dbReference type="ARBA" id="ARBA00023012"/>
    </source>
</evidence>
<feature type="domain" description="HAMP" evidence="16">
    <location>
        <begin position="418"/>
        <end position="470"/>
    </location>
</feature>
<dbReference type="eggNOG" id="COG5000">
    <property type="taxonomic scope" value="Bacteria"/>
</dbReference>
<evidence type="ECO:0000256" key="14">
    <source>
        <dbReference type="SAM" id="MobiDB-lite"/>
    </source>
</evidence>
<dbReference type="GO" id="GO:0005524">
    <property type="term" value="F:ATP binding"/>
    <property type="evidence" value="ECO:0007669"/>
    <property type="project" value="UniProtKB-KW"/>
</dbReference>
<evidence type="ECO:0000256" key="13">
    <source>
        <dbReference type="ARBA" id="ARBA00023136"/>
    </source>
</evidence>
<evidence type="ECO:0000256" key="5">
    <source>
        <dbReference type="ARBA" id="ARBA00022553"/>
    </source>
</evidence>
<keyword evidence="9" id="KW-0418">Kinase</keyword>
<dbReference type="InterPro" id="IPR003660">
    <property type="entry name" value="HAMP_dom"/>
</dbReference>
<dbReference type="RefSeq" id="WP_012827232.1">
    <property type="nucleotide sequence ID" value="NC_013440.1"/>
</dbReference>
<dbReference type="SMART" id="SM00304">
    <property type="entry name" value="HAMP"/>
    <property type="match status" value="1"/>
</dbReference>
<evidence type="ECO:0000256" key="2">
    <source>
        <dbReference type="ARBA" id="ARBA00004651"/>
    </source>
</evidence>
<keyword evidence="6" id="KW-0808">Transferase</keyword>
<feature type="transmembrane region" description="Helical" evidence="15">
    <location>
        <begin position="398"/>
        <end position="416"/>
    </location>
</feature>
<dbReference type="EMBL" id="CP001804">
    <property type="protein sequence ID" value="ACY14624.1"/>
    <property type="molecule type" value="Genomic_DNA"/>
</dbReference>
<protein>
    <recommendedName>
        <fullName evidence="3">histidine kinase</fullName>
        <ecNumber evidence="3">2.7.13.3</ecNumber>
    </recommendedName>
</protein>
<dbReference type="GO" id="GO:0004673">
    <property type="term" value="F:protein histidine kinase activity"/>
    <property type="evidence" value="ECO:0007669"/>
    <property type="project" value="UniProtKB-EC"/>
</dbReference>
<dbReference type="STRING" id="502025.Hoch_2079"/>
<evidence type="ECO:0000256" key="10">
    <source>
        <dbReference type="ARBA" id="ARBA00022840"/>
    </source>
</evidence>
<dbReference type="HOGENOM" id="CLU_535028_0_0_7"/>
<keyword evidence="12" id="KW-0902">Two-component regulatory system</keyword>
<feature type="compositionally biased region" description="Basic and acidic residues" evidence="14">
    <location>
        <begin position="484"/>
        <end position="493"/>
    </location>
</feature>
<dbReference type="GO" id="GO:0005886">
    <property type="term" value="C:plasma membrane"/>
    <property type="evidence" value="ECO:0007669"/>
    <property type="project" value="UniProtKB-SubCell"/>
</dbReference>